<evidence type="ECO:0000256" key="7">
    <source>
        <dbReference type="PIRSR" id="PIRSR630616-2"/>
    </source>
</evidence>
<feature type="cross-link" description="Glycyl lysine isopeptide (Lys-Gly) (interchain with G-Cter in SUMO2)" evidence="8">
    <location>
        <position position="175"/>
    </location>
</feature>
<dbReference type="InterPro" id="IPR011009">
    <property type="entry name" value="Kinase-like_dom_sf"/>
</dbReference>
<protein>
    <recommendedName>
        <fullName evidence="11">Protein kinase domain-containing protein</fullName>
    </recommendedName>
</protein>
<comment type="similarity">
    <text evidence="10">Belongs to the protein kinase superfamily.</text>
</comment>
<evidence type="ECO:0000256" key="8">
    <source>
        <dbReference type="PIRSR" id="PIRSR630616-3"/>
    </source>
</evidence>
<dbReference type="InterPro" id="IPR008271">
    <property type="entry name" value="Ser/Thr_kinase_AS"/>
</dbReference>
<dbReference type="SMART" id="SM00220">
    <property type="entry name" value="S_TKc"/>
    <property type="match status" value="1"/>
</dbReference>
<dbReference type="PROSITE" id="PS00107">
    <property type="entry name" value="PROTEIN_KINASE_ATP"/>
    <property type="match status" value="1"/>
</dbReference>
<evidence type="ECO:0000256" key="9">
    <source>
        <dbReference type="PROSITE-ProRule" id="PRU10141"/>
    </source>
</evidence>
<evidence type="ECO:0000259" key="11">
    <source>
        <dbReference type="PROSITE" id="PS50011"/>
    </source>
</evidence>
<keyword evidence="13" id="KW-1185">Reference proteome</keyword>
<gene>
    <name evidence="12" type="ORF">SteCoe_10178</name>
</gene>
<feature type="binding site" evidence="7">
    <location>
        <begin position="177"/>
        <end position="178"/>
    </location>
    <ligand>
        <name>ATP</name>
        <dbReference type="ChEBI" id="CHEBI:30616"/>
    </ligand>
</feature>
<evidence type="ECO:0000256" key="3">
    <source>
        <dbReference type="ARBA" id="ARBA00022741"/>
    </source>
</evidence>
<evidence type="ECO:0000256" key="1">
    <source>
        <dbReference type="ARBA" id="ARBA00022527"/>
    </source>
</evidence>
<dbReference type="GO" id="GO:0004674">
    <property type="term" value="F:protein serine/threonine kinase activity"/>
    <property type="evidence" value="ECO:0007669"/>
    <property type="project" value="UniProtKB-KW"/>
</dbReference>
<keyword evidence="4" id="KW-0418">Kinase</keyword>
<dbReference type="PROSITE" id="PS50011">
    <property type="entry name" value="PROTEIN_KINASE_DOM"/>
    <property type="match status" value="1"/>
</dbReference>
<dbReference type="GO" id="GO:0005524">
    <property type="term" value="F:ATP binding"/>
    <property type="evidence" value="ECO:0007669"/>
    <property type="project" value="UniProtKB-UniRule"/>
</dbReference>
<keyword evidence="5 7" id="KW-0067">ATP-binding</keyword>
<evidence type="ECO:0000256" key="6">
    <source>
        <dbReference type="PIRSR" id="PIRSR630616-1"/>
    </source>
</evidence>
<reference evidence="12 13" key="1">
    <citation type="submission" date="2016-11" db="EMBL/GenBank/DDBJ databases">
        <title>The macronuclear genome of Stentor coeruleus: a giant cell with tiny introns.</title>
        <authorList>
            <person name="Slabodnick M."/>
            <person name="Ruby J.G."/>
            <person name="Reiff S.B."/>
            <person name="Swart E.C."/>
            <person name="Gosai S."/>
            <person name="Prabakaran S."/>
            <person name="Witkowska E."/>
            <person name="Larue G.E."/>
            <person name="Fisher S."/>
            <person name="Freeman R.M."/>
            <person name="Gunawardena J."/>
            <person name="Chu W."/>
            <person name="Stover N.A."/>
            <person name="Gregory B.D."/>
            <person name="Nowacki M."/>
            <person name="Derisi J."/>
            <person name="Roy S.W."/>
            <person name="Marshall W.F."/>
            <person name="Sood P."/>
        </authorList>
    </citation>
    <scope>NUCLEOTIDE SEQUENCE [LARGE SCALE GENOMIC DNA]</scope>
    <source>
        <strain evidence="12">WM001</strain>
    </source>
</reference>
<dbReference type="PROSITE" id="PS00108">
    <property type="entry name" value="PROTEIN_KINASE_ST"/>
    <property type="match status" value="1"/>
</dbReference>
<dbReference type="InterPro" id="IPR030616">
    <property type="entry name" value="Aur-like"/>
</dbReference>
<keyword evidence="2" id="KW-0808">Transferase</keyword>
<dbReference type="PANTHER" id="PTHR24350">
    <property type="entry name" value="SERINE/THREONINE-PROTEIN KINASE IAL-RELATED"/>
    <property type="match status" value="1"/>
</dbReference>
<dbReference type="EMBL" id="MPUH01000162">
    <property type="protein sequence ID" value="OMJ88017.1"/>
    <property type="molecule type" value="Genomic_DNA"/>
</dbReference>
<dbReference type="InterPro" id="IPR000719">
    <property type="entry name" value="Prot_kinase_dom"/>
</dbReference>
<accession>A0A1R2CG74</accession>
<keyword evidence="1 10" id="KW-0723">Serine/threonine-protein kinase</keyword>
<evidence type="ECO:0000256" key="5">
    <source>
        <dbReference type="ARBA" id="ARBA00022840"/>
    </source>
</evidence>
<feature type="domain" description="Protein kinase" evidence="11">
    <location>
        <begin position="49"/>
        <end position="223"/>
    </location>
</feature>
<dbReference type="FunFam" id="3.30.200.20:FF:000042">
    <property type="entry name" value="Aurora kinase A"/>
    <property type="match status" value="1"/>
</dbReference>
<dbReference type="OrthoDB" id="300340at2759"/>
<evidence type="ECO:0000313" key="12">
    <source>
        <dbReference type="EMBL" id="OMJ88017.1"/>
    </source>
</evidence>
<sequence length="223" mass="26604">MIYEDIESTCEYNICLRGDNFYKETLESSDIWLEWLKKRYILTTFEEDFILIKEIGRGSSSIVYLAESTETHVQYAAKCVEKSLLRKDKNFLNNLIQEIKVLFYLEHPSIIKLFYVYETSEYVYLILEYLPHEDLYNRILQKKILSEEDCSRFAKNLLDVLDYMHSKHIVHRDLKLENIIMTSDNDYNFKIVDFGLSYESEEYQNEICGSPGYIAPEILRRCN</sequence>
<evidence type="ECO:0000256" key="2">
    <source>
        <dbReference type="ARBA" id="ARBA00022679"/>
    </source>
</evidence>
<evidence type="ECO:0000256" key="10">
    <source>
        <dbReference type="RuleBase" id="RU000304"/>
    </source>
</evidence>
<proteinExistence type="inferred from homology"/>
<comment type="caution">
    <text evidence="12">The sequence shown here is derived from an EMBL/GenBank/DDBJ whole genome shotgun (WGS) entry which is preliminary data.</text>
</comment>
<feature type="binding site" evidence="7 9">
    <location>
        <position position="78"/>
    </location>
    <ligand>
        <name>ATP</name>
        <dbReference type="ChEBI" id="CHEBI:30616"/>
    </ligand>
</feature>
<dbReference type="Gene3D" id="1.10.510.10">
    <property type="entry name" value="Transferase(Phosphotransferase) domain 1"/>
    <property type="match status" value="1"/>
</dbReference>
<dbReference type="Pfam" id="PF00069">
    <property type="entry name" value="Pkinase"/>
    <property type="match status" value="1"/>
</dbReference>
<dbReference type="PIRSF" id="PIRSF000654">
    <property type="entry name" value="Integrin-linked_kinase"/>
    <property type="match status" value="1"/>
</dbReference>
<evidence type="ECO:0000256" key="4">
    <source>
        <dbReference type="ARBA" id="ARBA00022777"/>
    </source>
</evidence>
<dbReference type="Proteomes" id="UP000187209">
    <property type="component" value="Unassembled WGS sequence"/>
</dbReference>
<name>A0A1R2CG74_9CILI</name>
<dbReference type="AlphaFoldDB" id="A0A1R2CG74"/>
<feature type="binding site" evidence="7">
    <location>
        <position position="193"/>
    </location>
    <ligand>
        <name>ATP</name>
        <dbReference type="ChEBI" id="CHEBI:30616"/>
    </ligand>
</feature>
<dbReference type="InterPro" id="IPR017441">
    <property type="entry name" value="Protein_kinase_ATP_BS"/>
</dbReference>
<keyword evidence="3 7" id="KW-0547">Nucleotide-binding</keyword>
<dbReference type="SUPFAM" id="SSF56112">
    <property type="entry name" value="Protein kinase-like (PK-like)"/>
    <property type="match status" value="1"/>
</dbReference>
<feature type="active site" description="Proton acceptor" evidence="6">
    <location>
        <position position="173"/>
    </location>
</feature>
<evidence type="ECO:0000313" key="13">
    <source>
        <dbReference type="Proteomes" id="UP000187209"/>
    </source>
</evidence>
<organism evidence="12 13">
    <name type="scientific">Stentor coeruleus</name>
    <dbReference type="NCBI Taxonomy" id="5963"/>
    <lineage>
        <taxon>Eukaryota</taxon>
        <taxon>Sar</taxon>
        <taxon>Alveolata</taxon>
        <taxon>Ciliophora</taxon>
        <taxon>Postciliodesmatophora</taxon>
        <taxon>Heterotrichea</taxon>
        <taxon>Heterotrichida</taxon>
        <taxon>Stentoridae</taxon>
        <taxon>Stentor</taxon>
    </lineage>
</organism>